<evidence type="ECO:0000256" key="1">
    <source>
        <dbReference type="SAM" id="MobiDB-lite"/>
    </source>
</evidence>
<reference evidence="2 3" key="1">
    <citation type="submission" date="2021-06" db="EMBL/GenBank/DDBJ databases">
        <authorList>
            <person name="Kallberg Y."/>
            <person name="Tangrot J."/>
            <person name="Rosling A."/>
        </authorList>
    </citation>
    <scope>NUCLEOTIDE SEQUENCE [LARGE SCALE GENOMIC DNA]</scope>
    <source>
        <strain evidence="2 3">120-4 pot B 10/14</strain>
    </source>
</reference>
<evidence type="ECO:0000313" key="3">
    <source>
        <dbReference type="Proteomes" id="UP000789901"/>
    </source>
</evidence>
<accession>A0ABN7VT49</accession>
<feature type="compositionally biased region" description="Basic and acidic residues" evidence="1">
    <location>
        <begin position="95"/>
        <end position="105"/>
    </location>
</feature>
<evidence type="ECO:0000313" key="2">
    <source>
        <dbReference type="EMBL" id="CAG8797952.1"/>
    </source>
</evidence>
<organism evidence="2 3">
    <name type="scientific">Gigaspora margarita</name>
    <dbReference type="NCBI Taxonomy" id="4874"/>
    <lineage>
        <taxon>Eukaryota</taxon>
        <taxon>Fungi</taxon>
        <taxon>Fungi incertae sedis</taxon>
        <taxon>Mucoromycota</taxon>
        <taxon>Glomeromycotina</taxon>
        <taxon>Glomeromycetes</taxon>
        <taxon>Diversisporales</taxon>
        <taxon>Gigasporaceae</taxon>
        <taxon>Gigaspora</taxon>
    </lineage>
</organism>
<protein>
    <submittedName>
        <fullName evidence="2">32990_t:CDS:1</fullName>
    </submittedName>
</protein>
<keyword evidence="3" id="KW-1185">Reference proteome</keyword>
<dbReference type="EMBL" id="CAJVQB010021771">
    <property type="protein sequence ID" value="CAG8797952.1"/>
    <property type="molecule type" value="Genomic_DNA"/>
</dbReference>
<proteinExistence type="predicted"/>
<name>A0ABN7VT49_GIGMA</name>
<feature type="region of interest" description="Disordered" evidence="1">
    <location>
        <begin position="72"/>
        <end position="107"/>
    </location>
</feature>
<comment type="caution">
    <text evidence="2">The sequence shown here is derived from an EMBL/GenBank/DDBJ whole genome shotgun (WGS) entry which is preliminary data.</text>
</comment>
<gene>
    <name evidence="2" type="ORF">GMARGA_LOCUS22503</name>
</gene>
<feature type="compositionally biased region" description="Acidic residues" evidence="1">
    <location>
        <begin position="81"/>
        <end position="90"/>
    </location>
</feature>
<dbReference type="Proteomes" id="UP000789901">
    <property type="component" value="Unassembled WGS sequence"/>
</dbReference>
<sequence>MANSSNSITMKGNLKHASLNTVCHWVLDAWNEISEDIIVRVFKKYGILNCLSGSKDHLIYATYNESYKGKIEDFDDKSDKDDESDSDESNGNESDSNKSDSDESNNRVSKWPECFVIVEKLNMGKNKAYFRKN</sequence>